<evidence type="ECO:0000256" key="3">
    <source>
        <dbReference type="ARBA" id="ARBA00011890"/>
    </source>
</evidence>
<keyword evidence="7 12" id="KW-0808">Transferase</keyword>
<comment type="subcellular location">
    <subcellularLocation>
        <location evidence="1">Cytoplasm</location>
    </subcellularLocation>
</comment>
<evidence type="ECO:0000313" key="12">
    <source>
        <dbReference type="EMBL" id="GCD45211.1"/>
    </source>
</evidence>
<evidence type="ECO:0000256" key="9">
    <source>
        <dbReference type="ARBA" id="ARBA00030757"/>
    </source>
</evidence>
<evidence type="ECO:0000256" key="8">
    <source>
        <dbReference type="ARBA" id="ARBA00022691"/>
    </source>
</evidence>
<name>A0A401W7G2_STREY</name>
<evidence type="ECO:0000256" key="5">
    <source>
        <dbReference type="ARBA" id="ARBA00022490"/>
    </source>
</evidence>
<accession>A0A401W7G2</accession>
<reference evidence="12 13" key="1">
    <citation type="submission" date="2018-11" db="EMBL/GenBank/DDBJ databases">
        <title>Whole genome sequence of Streptomyces paromomycinus NBRC 15454(T).</title>
        <authorList>
            <person name="Komaki H."/>
            <person name="Tamura T."/>
        </authorList>
    </citation>
    <scope>NUCLEOTIDE SEQUENCE [LARGE SCALE GENOMIC DNA]</scope>
    <source>
        <strain evidence="12 13">NBRC 15454</strain>
    </source>
</reference>
<dbReference type="GO" id="GO:0004719">
    <property type="term" value="F:protein-L-isoaspartate (D-aspartate) O-methyltransferase activity"/>
    <property type="evidence" value="ECO:0007669"/>
    <property type="project" value="UniProtKB-EC"/>
</dbReference>
<dbReference type="CDD" id="cd02440">
    <property type="entry name" value="AdoMet_MTases"/>
    <property type="match status" value="1"/>
</dbReference>
<dbReference type="PANTHER" id="PTHR11579">
    <property type="entry name" value="PROTEIN-L-ISOASPARTATE O-METHYLTRANSFERASE"/>
    <property type="match status" value="1"/>
</dbReference>
<evidence type="ECO:0000256" key="4">
    <source>
        <dbReference type="ARBA" id="ARBA00013346"/>
    </source>
</evidence>
<dbReference type="InterPro" id="IPR000682">
    <property type="entry name" value="PCMT"/>
</dbReference>
<organism evidence="12 13">
    <name type="scientific">Streptomyces paromomycinus</name>
    <name type="common">Streptomyces rimosus subsp. paromomycinus</name>
    <dbReference type="NCBI Taxonomy" id="92743"/>
    <lineage>
        <taxon>Bacteria</taxon>
        <taxon>Bacillati</taxon>
        <taxon>Actinomycetota</taxon>
        <taxon>Actinomycetes</taxon>
        <taxon>Kitasatosporales</taxon>
        <taxon>Streptomycetaceae</taxon>
        <taxon>Streptomyces</taxon>
    </lineage>
</organism>
<dbReference type="EC" id="2.1.1.77" evidence="3"/>
<evidence type="ECO:0000313" key="13">
    <source>
        <dbReference type="Proteomes" id="UP000286746"/>
    </source>
</evidence>
<dbReference type="Proteomes" id="UP000286746">
    <property type="component" value="Unassembled WGS sequence"/>
</dbReference>
<evidence type="ECO:0000256" key="10">
    <source>
        <dbReference type="ARBA" id="ARBA00031323"/>
    </source>
</evidence>
<dbReference type="GO" id="GO:0032259">
    <property type="term" value="P:methylation"/>
    <property type="evidence" value="ECO:0007669"/>
    <property type="project" value="UniProtKB-KW"/>
</dbReference>
<sequence>MACERQRPVSTELGLALVRTGVLSAEWAPSYAAVPRSAFLPALMWPWDMEAGHSVFVSRADEPERWRACADADCPVVTQWDDGDHAGTEPGVAATSSASMPSVVFRMLRELDLRPGHKVLEIGTATGWNAALLAHRAGAGRVVSVEVDEGVAERARGVLERFGSAVRVVHGDGGLGYPEGAPYDRIVGTCGVRRFPWAWVEQCRPGGMLVAPWGTHYSNADGLVRLVVAEDGRSASGKFTGPVEFMKLRAHRLRPVEHAEYVPGSVRGGDETSTELTEEEFTGGAFGPQRFVIGLRVPDCVQVEAEKRDGARPVWLYGLRDRSWACAYFRDGGGARVWQGGPRRLWDEAEAAHRWWEGNGRPGHERFGLTVTEEGEEVWLDDPAKRAGFRGIGGELGDGWEC</sequence>
<keyword evidence="8" id="KW-0949">S-adenosyl-L-methionine</keyword>
<gene>
    <name evidence="12" type="primary">pcm_4</name>
    <name evidence="12" type="ORF">GKJPGBOP_04933</name>
</gene>
<keyword evidence="5" id="KW-0963">Cytoplasm</keyword>
<evidence type="ECO:0000256" key="2">
    <source>
        <dbReference type="ARBA" id="ARBA00005369"/>
    </source>
</evidence>
<evidence type="ECO:0000256" key="6">
    <source>
        <dbReference type="ARBA" id="ARBA00022603"/>
    </source>
</evidence>
<dbReference type="Gene3D" id="3.40.50.150">
    <property type="entry name" value="Vaccinia Virus protein VP39"/>
    <property type="match status" value="1"/>
</dbReference>
<comment type="similarity">
    <text evidence="2">Belongs to the methyltransferase superfamily. L-isoaspartyl/D-aspartyl protein methyltransferase family.</text>
</comment>
<comment type="caution">
    <text evidence="12">The sequence shown here is derived from an EMBL/GenBank/DDBJ whole genome shotgun (WGS) entry which is preliminary data.</text>
</comment>
<keyword evidence="6 12" id="KW-0489">Methyltransferase</keyword>
<dbReference type="PROSITE" id="PS01279">
    <property type="entry name" value="PCMT"/>
    <property type="match status" value="1"/>
</dbReference>
<dbReference type="AlphaFoldDB" id="A0A401W7G2"/>
<dbReference type="Pfam" id="PF01135">
    <property type="entry name" value="PCMT"/>
    <property type="match status" value="1"/>
</dbReference>
<evidence type="ECO:0000256" key="1">
    <source>
        <dbReference type="ARBA" id="ARBA00004496"/>
    </source>
</evidence>
<dbReference type="EMBL" id="BHZD01000001">
    <property type="protein sequence ID" value="GCD45211.1"/>
    <property type="molecule type" value="Genomic_DNA"/>
</dbReference>
<evidence type="ECO:0000256" key="11">
    <source>
        <dbReference type="ARBA" id="ARBA00031350"/>
    </source>
</evidence>
<dbReference type="GO" id="GO:0005737">
    <property type="term" value="C:cytoplasm"/>
    <property type="evidence" value="ECO:0007669"/>
    <property type="project" value="UniProtKB-SubCell"/>
</dbReference>
<dbReference type="InterPro" id="IPR029063">
    <property type="entry name" value="SAM-dependent_MTases_sf"/>
</dbReference>
<dbReference type="SUPFAM" id="SSF53335">
    <property type="entry name" value="S-adenosyl-L-methionine-dependent methyltransferases"/>
    <property type="match status" value="1"/>
</dbReference>
<dbReference type="RefSeq" id="WP_125055851.1">
    <property type="nucleotide sequence ID" value="NZ_BHZD01000001.1"/>
</dbReference>
<keyword evidence="13" id="KW-1185">Reference proteome</keyword>
<protein>
    <recommendedName>
        <fullName evidence="4">Protein-L-isoaspartate O-methyltransferase</fullName>
        <ecNumber evidence="3">2.1.1.77</ecNumber>
    </recommendedName>
    <alternativeName>
        <fullName evidence="11">L-isoaspartyl protein carboxyl methyltransferase</fullName>
    </alternativeName>
    <alternativeName>
        <fullName evidence="9">Protein L-isoaspartyl methyltransferase</fullName>
    </alternativeName>
    <alternativeName>
        <fullName evidence="10">Protein-beta-aspartate methyltransferase</fullName>
    </alternativeName>
</protein>
<proteinExistence type="inferred from homology"/>
<dbReference type="PANTHER" id="PTHR11579:SF0">
    <property type="entry name" value="PROTEIN-L-ISOASPARTATE(D-ASPARTATE) O-METHYLTRANSFERASE"/>
    <property type="match status" value="1"/>
</dbReference>
<evidence type="ECO:0000256" key="7">
    <source>
        <dbReference type="ARBA" id="ARBA00022679"/>
    </source>
</evidence>